<dbReference type="EMBL" id="FP929083">
    <property type="protein sequence ID" value="CBX92214.1"/>
    <property type="molecule type" value="Genomic_DNA"/>
</dbReference>
<dbReference type="InParanoid" id="E5R4U1"/>
<proteinExistence type="predicted"/>
<evidence type="ECO:0000313" key="3">
    <source>
        <dbReference type="Proteomes" id="UP000002668"/>
    </source>
</evidence>
<accession>E5R4U1</accession>
<name>E5R4U1_LEPMJ</name>
<organism evidence="3">
    <name type="scientific">Leptosphaeria maculans (strain JN3 / isolate v23.1.3 / race Av1-4-5-6-7-8)</name>
    <name type="common">Blackleg fungus</name>
    <name type="synonym">Phoma lingam</name>
    <dbReference type="NCBI Taxonomy" id="985895"/>
    <lineage>
        <taxon>Eukaryota</taxon>
        <taxon>Fungi</taxon>
        <taxon>Dikarya</taxon>
        <taxon>Ascomycota</taxon>
        <taxon>Pezizomycotina</taxon>
        <taxon>Dothideomycetes</taxon>
        <taxon>Pleosporomycetidae</taxon>
        <taxon>Pleosporales</taxon>
        <taxon>Pleosporineae</taxon>
        <taxon>Leptosphaeriaceae</taxon>
        <taxon>Plenodomus</taxon>
        <taxon>Plenodomus lingam/Leptosphaeria maculans species complex</taxon>
    </lineage>
</organism>
<dbReference type="Proteomes" id="UP000002668">
    <property type="component" value="Genome"/>
</dbReference>
<reference evidence="3" key="1">
    <citation type="journal article" date="2011" name="Nat. Commun.">
        <title>Effector diversification within compartments of the Leptosphaeria maculans genome affected by Repeat-Induced Point mutations.</title>
        <authorList>
            <person name="Rouxel T."/>
            <person name="Grandaubert J."/>
            <person name="Hane J.K."/>
            <person name="Hoede C."/>
            <person name="van de Wouw A.P."/>
            <person name="Couloux A."/>
            <person name="Dominguez V."/>
            <person name="Anthouard V."/>
            <person name="Bally P."/>
            <person name="Bourras S."/>
            <person name="Cozijnsen A.J."/>
            <person name="Ciuffetti L.M."/>
            <person name="Degrave A."/>
            <person name="Dilmaghani A."/>
            <person name="Duret L."/>
            <person name="Fudal I."/>
            <person name="Goodwin S.B."/>
            <person name="Gout L."/>
            <person name="Glaser N."/>
            <person name="Linglin J."/>
            <person name="Kema G.H.J."/>
            <person name="Lapalu N."/>
            <person name="Lawrence C.B."/>
            <person name="May K."/>
            <person name="Meyer M."/>
            <person name="Ollivier B."/>
            <person name="Poulain J."/>
            <person name="Schoch C.L."/>
            <person name="Simon A."/>
            <person name="Spatafora J.W."/>
            <person name="Stachowiak A."/>
            <person name="Turgeon B.G."/>
            <person name="Tyler B.M."/>
            <person name="Vincent D."/>
            <person name="Weissenbach J."/>
            <person name="Amselem J."/>
            <person name="Quesneville H."/>
            <person name="Oliver R.P."/>
            <person name="Wincker P."/>
            <person name="Balesdent M.-H."/>
            <person name="Howlett B.J."/>
        </authorList>
    </citation>
    <scope>NUCLEOTIDE SEQUENCE [LARGE SCALE GENOMIC DNA]</scope>
    <source>
        <strain evidence="3">JN3 / isolate v23.1.3 / race Av1-4-5-6-7-8</strain>
    </source>
</reference>
<dbReference type="VEuPathDB" id="FungiDB:LEMA_uP049200.1"/>
<sequence>MLNEDLPTVVDLPKSGERRDAKEDEGQWQIVSALYPYATTSPLLPSHPHIVSVVHWRYHGIKPEQI</sequence>
<feature type="region of interest" description="Disordered" evidence="1">
    <location>
        <begin position="1"/>
        <end position="25"/>
    </location>
</feature>
<dbReference type="HOGENOM" id="CLU_2831627_0_0_1"/>
<dbReference type="AlphaFoldDB" id="E5R4U1"/>
<keyword evidence="3" id="KW-1185">Reference proteome</keyword>
<feature type="compositionally biased region" description="Basic and acidic residues" evidence="1">
    <location>
        <begin position="14"/>
        <end position="25"/>
    </location>
</feature>
<evidence type="ECO:0000313" key="2">
    <source>
        <dbReference type="EMBL" id="CBX92214.1"/>
    </source>
</evidence>
<gene>
    <name evidence="2" type="ORF">LEMA_uP049200.1</name>
</gene>
<evidence type="ECO:0000256" key="1">
    <source>
        <dbReference type="SAM" id="MobiDB-lite"/>
    </source>
</evidence>
<protein>
    <submittedName>
        <fullName evidence="2">Predicted protein</fullName>
    </submittedName>
</protein>